<dbReference type="HOGENOM" id="CLU_066472_0_0_1"/>
<feature type="coiled-coil region" evidence="1">
    <location>
        <begin position="137"/>
        <end position="168"/>
    </location>
</feature>
<dbReference type="EMBL" id="KN847040">
    <property type="protein sequence ID" value="KIW33478.1"/>
    <property type="molecule type" value="Genomic_DNA"/>
</dbReference>
<dbReference type="Proteomes" id="UP000054466">
    <property type="component" value="Unassembled WGS sequence"/>
</dbReference>
<evidence type="ECO:0000256" key="2">
    <source>
        <dbReference type="SAM" id="MobiDB-lite"/>
    </source>
</evidence>
<dbReference type="RefSeq" id="XP_016253694.1">
    <property type="nucleotide sequence ID" value="XM_016386766.1"/>
</dbReference>
<dbReference type="VEuPathDB" id="FungiDB:PV07_00324"/>
<sequence>MTSPCKAKTALLRGIRPLVSTQQQLAATQKILSLACSEECIYCDIWKLATLIASHSPLSARYNLSTGTPTSSPVSSAPSSPVASSPIAQSSTPYKSIISASKRIEAQFQTQRSQLNSILSICTVSGVDATEGLRLAHDRCATAVEDLLDQEEDLEEELLRDLQEEQYDLSYSYDTQYSYPSDSVAYGYTYERRPSMVHVTH</sequence>
<evidence type="ECO:0000313" key="3">
    <source>
        <dbReference type="EMBL" id="KIW33478.1"/>
    </source>
</evidence>
<keyword evidence="1" id="KW-0175">Coiled coil</keyword>
<accession>A0A0D2CQK2</accession>
<name>A0A0D2CQK2_9EURO</name>
<evidence type="ECO:0000313" key="4">
    <source>
        <dbReference type="Proteomes" id="UP000054466"/>
    </source>
</evidence>
<evidence type="ECO:0000256" key="1">
    <source>
        <dbReference type="SAM" id="Coils"/>
    </source>
</evidence>
<gene>
    <name evidence="3" type="ORF">PV07_00324</name>
</gene>
<proteinExistence type="predicted"/>
<organism evidence="3 4">
    <name type="scientific">Cladophialophora immunda</name>
    <dbReference type="NCBI Taxonomy" id="569365"/>
    <lineage>
        <taxon>Eukaryota</taxon>
        <taxon>Fungi</taxon>
        <taxon>Dikarya</taxon>
        <taxon>Ascomycota</taxon>
        <taxon>Pezizomycotina</taxon>
        <taxon>Eurotiomycetes</taxon>
        <taxon>Chaetothyriomycetidae</taxon>
        <taxon>Chaetothyriales</taxon>
        <taxon>Herpotrichiellaceae</taxon>
        <taxon>Cladophialophora</taxon>
    </lineage>
</organism>
<dbReference type="GeneID" id="27339518"/>
<feature type="region of interest" description="Disordered" evidence="2">
    <location>
        <begin position="65"/>
        <end position="89"/>
    </location>
</feature>
<protein>
    <submittedName>
        <fullName evidence="3">Uncharacterized protein</fullName>
    </submittedName>
</protein>
<dbReference type="AlphaFoldDB" id="A0A0D2CQK2"/>
<dbReference type="OrthoDB" id="4160385at2759"/>
<reference evidence="3 4" key="1">
    <citation type="submission" date="2015-01" db="EMBL/GenBank/DDBJ databases">
        <title>The Genome Sequence of Cladophialophora immunda CBS83496.</title>
        <authorList>
            <consortium name="The Broad Institute Genomics Platform"/>
            <person name="Cuomo C."/>
            <person name="de Hoog S."/>
            <person name="Gorbushina A."/>
            <person name="Stielow B."/>
            <person name="Teixiera M."/>
            <person name="Abouelleil A."/>
            <person name="Chapman S.B."/>
            <person name="Priest M."/>
            <person name="Young S.K."/>
            <person name="Wortman J."/>
            <person name="Nusbaum C."/>
            <person name="Birren B."/>
        </authorList>
    </citation>
    <scope>NUCLEOTIDE SEQUENCE [LARGE SCALE GENOMIC DNA]</scope>
    <source>
        <strain evidence="3 4">CBS 83496</strain>
    </source>
</reference>
<keyword evidence="4" id="KW-1185">Reference proteome</keyword>